<keyword evidence="2" id="KW-1185">Reference proteome</keyword>
<protein>
    <submittedName>
        <fullName evidence="1">Uncharacterized protein</fullName>
    </submittedName>
</protein>
<reference evidence="1 2" key="1">
    <citation type="journal article" date="2021" name="Microorganisms">
        <title>Genome Evolution of Filamentous Cyanobacterium Nostoc Species: From Facultative Symbiosis to Free Living.</title>
        <authorList>
            <person name="Huo D."/>
            <person name="Li H."/>
            <person name="Cai F."/>
            <person name="Guo X."/>
            <person name="Qiao Z."/>
            <person name="Wang W."/>
            <person name="Yu G."/>
            <person name="Li R."/>
        </authorList>
    </citation>
    <scope>NUCLEOTIDE SEQUENCE [LARGE SCALE GENOMIC DNA]</scope>
    <source>
        <strain evidence="1 2">CHAB 5714</strain>
    </source>
</reference>
<dbReference type="RefSeq" id="WP_229486922.1">
    <property type="nucleotide sequence ID" value="NZ_JAIVFQ010000040.1"/>
</dbReference>
<accession>A0ABS8ICK2</accession>
<evidence type="ECO:0000313" key="1">
    <source>
        <dbReference type="EMBL" id="MCC5601940.1"/>
    </source>
</evidence>
<name>A0ABS8ICK2_9NOSO</name>
<proteinExistence type="predicted"/>
<dbReference type="Proteomes" id="UP001199525">
    <property type="component" value="Unassembled WGS sequence"/>
</dbReference>
<gene>
    <name evidence="1" type="ORF">LC586_22735</name>
</gene>
<comment type="caution">
    <text evidence="1">The sequence shown here is derived from an EMBL/GenBank/DDBJ whole genome shotgun (WGS) entry which is preliminary data.</text>
</comment>
<organism evidence="1 2">
    <name type="scientific">Nostoc favosum CHAB5714</name>
    <dbReference type="NCBI Taxonomy" id="2780399"/>
    <lineage>
        <taxon>Bacteria</taxon>
        <taxon>Bacillati</taxon>
        <taxon>Cyanobacteriota</taxon>
        <taxon>Cyanophyceae</taxon>
        <taxon>Nostocales</taxon>
        <taxon>Nostocaceae</taxon>
        <taxon>Nostoc</taxon>
        <taxon>Nostoc favosum</taxon>
    </lineage>
</organism>
<sequence length="66" mass="7559">MKQTTLDALLKAYAQLHQIIEDLYQAHDNAVANNDDEDASLLVSRADRLYEEVENLELVISELEEK</sequence>
<evidence type="ECO:0000313" key="2">
    <source>
        <dbReference type="Proteomes" id="UP001199525"/>
    </source>
</evidence>
<dbReference type="EMBL" id="JAIVFQ010000040">
    <property type="protein sequence ID" value="MCC5601940.1"/>
    <property type="molecule type" value="Genomic_DNA"/>
</dbReference>